<organism evidence="1 2">
    <name type="scientific">Vitis rotundifolia</name>
    <name type="common">Muscadine grape</name>
    <dbReference type="NCBI Taxonomy" id="103349"/>
    <lineage>
        <taxon>Eukaryota</taxon>
        <taxon>Viridiplantae</taxon>
        <taxon>Streptophyta</taxon>
        <taxon>Embryophyta</taxon>
        <taxon>Tracheophyta</taxon>
        <taxon>Spermatophyta</taxon>
        <taxon>Magnoliopsida</taxon>
        <taxon>eudicotyledons</taxon>
        <taxon>Gunneridae</taxon>
        <taxon>Pentapetalae</taxon>
        <taxon>rosids</taxon>
        <taxon>Vitales</taxon>
        <taxon>Vitaceae</taxon>
        <taxon>Viteae</taxon>
        <taxon>Vitis</taxon>
    </lineage>
</organism>
<proteinExistence type="predicted"/>
<evidence type="ECO:0000313" key="2">
    <source>
        <dbReference type="Proteomes" id="UP001168098"/>
    </source>
</evidence>
<protein>
    <submittedName>
        <fullName evidence="1">Uncharacterized protein</fullName>
    </submittedName>
</protein>
<dbReference type="GO" id="GO:0048367">
    <property type="term" value="P:shoot system development"/>
    <property type="evidence" value="ECO:0007669"/>
    <property type="project" value="InterPro"/>
</dbReference>
<sequence length="350" mass="39438">MSRPQEPHRPSFPFGNPFRMILPKGSYLSPRLLNLLNNFEYTLAERLRKLKPKGTEDMLSFSWMKLAMEMLCEIHKDIKILITELELPVCDWDDKWIDVYLDNSVKLLDICIALSSELSRLNQGHLLLQCVLRNLDTASPKHLVRARSSLDSWRQHIGSKNPKLQNCLTILDSLAESINLPKVKNSAKGKVLMRAMYGVRVGTVFACSVFAAAFSGSANKLIDLHVADTFLWSEAFTDLQSYVNVEIRNIFSSGRVTVLKELEAVDTSISKLYPMVQDGVGPAEDGTFRNSVSDLGKRVEELAEGLDLLTKDVDGFFQIVLTGRDALLCNLRVSPMHEDNTQARILRSPR</sequence>
<dbReference type="InterPro" id="IPR004320">
    <property type="entry name" value="BPS1_pln"/>
</dbReference>
<accession>A0AA38Z369</accession>
<dbReference type="AlphaFoldDB" id="A0AA38Z369"/>
<keyword evidence="2" id="KW-1185">Reference proteome</keyword>
<evidence type="ECO:0000313" key="1">
    <source>
        <dbReference type="EMBL" id="KAJ9681377.1"/>
    </source>
</evidence>
<comment type="caution">
    <text evidence="1">The sequence shown here is derived from an EMBL/GenBank/DDBJ whole genome shotgun (WGS) entry which is preliminary data.</text>
</comment>
<reference evidence="1 2" key="1">
    <citation type="journal article" date="2023" name="BMC Biotechnol.">
        <title>Vitis rotundifolia cv Carlos genome sequencing.</title>
        <authorList>
            <person name="Huff M."/>
            <person name="Hulse-Kemp A."/>
            <person name="Scheffler B."/>
            <person name="Youngblood R."/>
            <person name="Simpson S."/>
            <person name="Babiker E."/>
            <person name="Staton M."/>
        </authorList>
    </citation>
    <scope>NUCLEOTIDE SEQUENCE [LARGE SCALE GENOMIC DNA]</scope>
    <source>
        <tissue evidence="1">Leaf</tissue>
    </source>
</reference>
<gene>
    <name evidence="1" type="ORF">PVL29_020317</name>
</gene>
<dbReference type="Pfam" id="PF03087">
    <property type="entry name" value="BPS1"/>
    <property type="match status" value="1"/>
</dbReference>
<dbReference type="EMBL" id="JARBHA010000015">
    <property type="protein sequence ID" value="KAJ9681377.1"/>
    <property type="molecule type" value="Genomic_DNA"/>
</dbReference>
<name>A0AA38Z369_VITRO</name>
<dbReference type="GO" id="GO:0048364">
    <property type="term" value="P:root development"/>
    <property type="evidence" value="ECO:0007669"/>
    <property type="project" value="InterPro"/>
</dbReference>
<dbReference type="PANTHER" id="PTHR31509">
    <property type="entry name" value="BPS1-LIKE PROTEIN"/>
    <property type="match status" value="1"/>
</dbReference>
<dbReference type="Proteomes" id="UP001168098">
    <property type="component" value="Unassembled WGS sequence"/>
</dbReference>